<evidence type="ECO:0000313" key="4">
    <source>
        <dbReference type="Proteomes" id="UP001234343"/>
    </source>
</evidence>
<dbReference type="PANTHER" id="PTHR30388:SF6">
    <property type="entry name" value="XANTHINE DEHYDROGENASE SUBUNIT A-RELATED"/>
    <property type="match status" value="1"/>
</dbReference>
<dbReference type="PANTHER" id="PTHR30388">
    <property type="entry name" value="ALDEHYDE OXIDOREDUCTASE MOLYBDENUM COFACTOR ASSEMBLY PROTEIN"/>
    <property type="match status" value="1"/>
</dbReference>
<feature type="domain" description="XdhC Rossmann" evidence="2">
    <location>
        <begin position="125"/>
        <end position="265"/>
    </location>
</feature>
<protein>
    <submittedName>
        <fullName evidence="3">Xanthine dehydrogenase accessory protein XdhC</fullName>
    </submittedName>
</protein>
<evidence type="ECO:0000313" key="3">
    <source>
        <dbReference type="EMBL" id="MDM7861342.1"/>
    </source>
</evidence>
<evidence type="ECO:0000259" key="2">
    <source>
        <dbReference type="Pfam" id="PF13478"/>
    </source>
</evidence>
<comment type="caution">
    <text evidence="3">The sequence shown here is derived from an EMBL/GenBank/DDBJ whole genome shotgun (WGS) entry which is preliminary data.</text>
</comment>
<organism evidence="3 4">
    <name type="scientific">Alteromonas arenosi</name>
    <dbReference type="NCBI Taxonomy" id="3055817"/>
    <lineage>
        <taxon>Bacteria</taxon>
        <taxon>Pseudomonadati</taxon>
        <taxon>Pseudomonadota</taxon>
        <taxon>Gammaproteobacteria</taxon>
        <taxon>Alteromonadales</taxon>
        <taxon>Alteromonadaceae</taxon>
        <taxon>Alteromonas/Salinimonas group</taxon>
        <taxon>Alteromonas</taxon>
    </lineage>
</organism>
<dbReference type="InterPro" id="IPR027051">
    <property type="entry name" value="XdhC_Rossmann_dom"/>
</dbReference>
<dbReference type="InterPro" id="IPR003777">
    <property type="entry name" value="XdhC_CoxI"/>
</dbReference>
<reference evidence="3 4" key="1">
    <citation type="submission" date="2023-06" db="EMBL/GenBank/DDBJ databases">
        <title>Alteromonas sp. ASW11-36 isolated from intertidal sand.</title>
        <authorList>
            <person name="Li Y."/>
        </authorList>
    </citation>
    <scope>NUCLEOTIDE SEQUENCE [LARGE SCALE GENOMIC DNA]</scope>
    <source>
        <strain evidence="3 4">ASW11-36</strain>
    </source>
</reference>
<dbReference type="EMBL" id="JAUCBP010000010">
    <property type="protein sequence ID" value="MDM7861342.1"/>
    <property type="molecule type" value="Genomic_DNA"/>
</dbReference>
<dbReference type="InterPro" id="IPR052698">
    <property type="entry name" value="MoCofactor_Util/Proc"/>
</dbReference>
<dbReference type="Gene3D" id="3.40.50.720">
    <property type="entry name" value="NAD(P)-binding Rossmann-like Domain"/>
    <property type="match status" value="1"/>
</dbReference>
<feature type="domain" description="XdhC- CoxI" evidence="1">
    <location>
        <begin position="30"/>
        <end position="93"/>
    </location>
</feature>
<gene>
    <name evidence="3" type="primary">xdhC</name>
    <name evidence="3" type="ORF">QTP81_12115</name>
</gene>
<name>A0ABT7SYS8_9ALTE</name>
<dbReference type="InterPro" id="IPR014308">
    <property type="entry name" value="Xanthine_DH_XdhC"/>
</dbReference>
<keyword evidence="4" id="KW-1185">Reference proteome</keyword>
<sequence>MSDPNNMSLNQSHQGFHSLTWSQAIAQLEREGTDYVIATVLGTSGSTPRASGTKMVITGEHIFDTLGGGHLEFKVIEKARSLLTQGEPAQALEQFHLAANLGQCCGGAAVVMFEVMVSEHMQLDVYGAGHVAQALIPILAQLPIRIRWIDNRADVFPANIPANVTKVVDDEPVEVAKRAKAGSAYLILTHNHHLDFELVCAILKRNDALWLGVIGSATKAKRFRHRLAHRDFSPAQIETMICPVGVPNVAGKLPMEVAVSIAGQVIGLYQQQTTPPQSRRGLQWQQLKQAFELSNNEQVVAPTAAHKVTGE</sequence>
<dbReference type="NCBIfam" id="TIGR02964">
    <property type="entry name" value="xanthine_xdhC"/>
    <property type="match status" value="1"/>
</dbReference>
<dbReference type="Pfam" id="PF02625">
    <property type="entry name" value="XdhC_CoxI"/>
    <property type="match status" value="1"/>
</dbReference>
<evidence type="ECO:0000259" key="1">
    <source>
        <dbReference type="Pfam" id="PF02625"/>
    </source>
</evidence>
<dbReference type="RefSeq" id="WP_289365783.1">
    <property type="nucleotide sequence ID" value="NZ_JAUCBP010000010.1"/>
</dbReference>
<dbReference type="Pfam" id="PF13478">
    <property type="entry name" value="XdhC_C"/>
    <property type="match status" value="1"/>
</dbReference>
<accession>A0ABT7SYS8</accession>
<dbReference type="Proteomes" id="UP001234343">
    <property type="component" value="Unassembled WGS sequence"/>
</dbReference>
<proteinExistence type="predicted"/>